<dbReference type="SUPFAM" id="SSF56112">
    <property type="entry name" value="Protein kinase-like (PK-like)"/>
    <property type="match status" value="1"/>
</dbReference>
<dbReference type="Gene3D" id="3.30.200.20">
    <property type="entry name" value="Phosphorylase Kinase, domain 1"/>
    <property type="match status" value="1"/>
</dbReference>
<dbReference type="Proteomes" id="UP000095283">
    <property type="component" value="Unplaced"/>
</dbReference>
<dbReference type="Pfam" id="PF00702">
    <property type="entry name" value="Hydrolase"/>
    <property type="match status" value="1"/>
</dbReference>
<dbReference type="Pfam" id="PF01636">
    <property type="entry name" value="APH"/>
    <property type="match status" value="1"/>
</dbReference>
<dbReference type="InterPro" id="IPR023198">
    <property type="entry name" value="PGP-like_dom2"/>
</dbReference>
<dbReference type="Gene3D" id="3.40.50.1000">
    <property type="entry name" value="HAD superfamily/HAD-like"/>
    <property type="match status" value="1"/>
</dbReference>
<keyword evidence="2" id="KW-1185">Reference proteome</keyword>
<dbReference type="InterPro" id="IPR023214">
    <property type="entry name" value="HAD_sf"/>
</dbReference>
<reference evidence="3" key="1">
    <citation type="submission" date="2016-11" db="UniProtKB">
        <authorList>
            <consortium name="WormBaseParasite"/>
        </authorList>
    </citation>
    <scope>IDENTIFICATION</scope>
</reference>
<dbReference type="PANTHER" id="PTHR47829:SF1">
    <property type="entry name" value="HAD FAMILY PHOSPHATASE"/>
    <property type="match status" value="1"/>
</dbReference>
<protein>
    <submittedName>
        <fullName evidence="3">APH domain-containing protein</fullName>
    </submittedName>
</protein>
<dbReference type="WBParaSite" id="Hba_18151">
    <property type="protein sequence ID" value="Hba_18151"/>
    <property type="gene ID" value="Hba_18151"/>
</dbReference>
<dbReference type="SFLD" id="SFLDG01129">
    <property type="entry name" value="C1.5:_HAD__Beta-PGM__Phosphata"/>
    <property type="match status" value="1"/>
</dbReference>
<dbReference type="InterPro" id="IPR036412">
    <property type="entry name" value="HAD-like_sf"/>
</dbReference>
<dbReference type="InterPro" id="IPR011945">
    <property type="entry name" value="HAD-SF_ppase_IA/epoxid_hydro_N"/>
</dbReference>
<dbReference type="SFLD" id="SFLDS00003">
    <property type="entry name" value="Haloacid_Dehalogenase"/>
    <property type="match status" value="1"/>
</dbReference>
<organism evidence="2 3">
    <name type="scientific">Heterorhabditis bacteriophora</name>
    <name type="common">Entomopathogenic nematode worm</name>
    <dbReference type="NCBI Taxonomy" id="37862"/>
    <lineage>
        <taxon>Eukaryota</taxon>
        <taxon>Metazoa</taxon>
        <taxon>Ecdysozoa</taxon>
        <taxon>Nematoda</taxon>
        <taxon>Chromadorea</taxon>
        <taxon>Rhabditida</taxon>
        <taxon>Rhabditina</taxon>
        <taxon>Rhabditomorpha</taxon>
        <taxon>Strongyloidea</taxon>
        <taxon>Heterorhabditidae</taxon>
        <taxon>Heterorhabditis</taxon>
    </lineage>
</organism>
<evidence type="ECO:0000313" key="3">
    <source>
        <dbReference type="WBParaSite" id="Hba_18151"/>
    </source>
</evidence>
<evidence type="ECO:0000259" key="1">
    <source>
        <dbReference type="Pfam" id="PF01636"/>
    </source>
</evidence>
<accession>A0A1I7XK65</accession>
<feature type="domain" description="Aminoglycoside phosphotransferase" evidence="1">
    <location>
        <begin position="239"/>
        <end position="299"/>
    </location>
</feature>
<dbReference type="InterPro" id="IPR052898">
    <property type="entry name" value="ACAD10-like"/>
</dbReference>
<dbReference type="InterPro" id="IPR002575">
    <property type="entry name" value="Aminoglycoside_PTrfase"/>
</dbReference>
<dbReference type="AlphaFoldDB" id="A0A1I7XK65"/>
<name>A0A1I7XK65_HETBA</name>
<dbReference type="NCBIfam" id="TIGR02247">
    <property type="entry name" value="HAD-1A3-hyp"/>
    <property type="match status" value="1"/>
</dbReference>
<evidence type="ECO:0000313" key="2">
    <source>
        <dbReference type="Proteomes" id="UP000095283"/>
    </source>
</evidence>
<dbReference type="PANTHER" id="PTHR47829">
    <property type="entry name" value="HYDROLASE, PUTATIVE (AFU_ORTHOLOGUE AFUA_1G12880)-RELATED"/>
    <property type="match status" value="1"/>
</dbReference>
<dbReference type="Gene3D" id="1.10.150.240">
    <property type="entry name" value="Putative phosphatase, domain 2"/>
    <property type="match status" value="1"/>
</dbReference>
<dbReference type="InterPro" id="IPR011009">
    <property type="entry name" value="Kinase-like_dom_sf"/>
</dbReference>
<sequence>MNIKAVLFDLGGVLIPPPMVYWNRVETEYSLPLGSILDTLLTTDAIHHFASLEKGQITAEDFEPLFTYYYNQKVNKEYRNNRTGSIIPIMHGFIKEVEDLPIFEELDKILKTLRASGLRTALITNNFYADRARRLPTIPRSVPKYFDLVIESCRSGLRKPDAEIFQLACMKLQACFKRQMIDSVSSPSQLAADLGSIFDMNFDYPPDTRECTEREKLPEDVLQHVFFKELGIEKSNMIIRKFSNGQSNPTYYIRCGEKELVLRKQPSGHLLPKAHQLDREFKIMKALYGIFPVPRVLFYNDSF</sequence>
<dbReference type="SUPFAM" id="SSF56784">
    <property type="entry name" value="HAD-like"/>
    <property type="match status" value="1"/>
</dbReference>
<proteinExistence type="predicted"/>